<evidence type="ECO:0000256" key="2">
    <source>
        <dbReference type="RuleBase" id="RU362116"/>
    </source>
</evidence>
<dbReference type="GO" id="GO:0009425">
    <property type="term" value="C:bacterial-type flagellum basal body"/>
    <property type="evidence" value="ECO:0007669"/>
    <property type="project" value="UniProtKB-SubCell"/>
</dbReference>
<name>A0A4Z0D5I1_9FIRM</name>
<dbReference type="RefSeq" id="WP_135271258.1">
    <property type="nucleotide sequence ID" value="NZ_SRIB01000008.1"/>
</dbReference>
<dbReference type="PANTHER" id="PTHR30435:SF19">
    <property type="entry name" value="FLAGELLAR BASAL-BODY ROD PROTEIN FLGG"/>
    <property type="match status" value="1"/>
</dbReference>
<feature type="domain" description="Flagellar basal-body/hook protein C-terminal" evidence="4">
    <location>
        <begin position="195"/>
        <end position="239"/>
    </location>
</feature>
<comment type="caution">
    <text evidence="6">The sequence shown here is derived from an EMBL/GenBank/DDBJ whole genome shotgun (WGS) entry which is preliminary data.</text>
</comment>
<evidence type="ECO:0000256" key="1">
    <source>
        <dbReference type="ARBA" id="ARBA00009677"/>
    </source>
</evidence>
<evidence type="ECO:0000259" key="3">
    <source>
        <dbReference type="Pfam" id="PF00460"/>
    </source>
</evidence>
<evidence type="ECO:0000259" key="4">
    <source>
        <dbReference type="Pfam" id="PF06429"/>
    </source>
</evidence>
<dbReference type="InterPro" id="IPR001444">
    <property type="entry name" value="Flag_bb_rod_N"/>
</dbReference>
<protein>
    <submittedName>
        <fullName evidence="6">Flagellar hook basal-body protein</fullName>
    </submittedName>
</protein>
<dbReference type="Pfam" id="PF00460">
    <property type="entry name" value="Flg_bb_rod"/>
    <property type="match status" value="1"/>
</dbReference>
<keyword evidence="7" id="KW-1185">Reference proteome</keyword>
<dbReference type="Proteomes" id="UP000298381">
    <property type="component" value="Unassembled WGS sequence"/>
</dbReference>
<evidence type="ECO:0000259" key="5">
    <source>
        <dbReference type="Pfam" id="PF22692"/>
    </source>
</evidence>
<dbReference type="Pfam" id="PF22692">
    <property type="entry name" value="LlgE_F_G_D1"/>
    <property type="match status" value="1"/>
</dbReference>
<dbReference type="PANTHER" id="PTHR30435">
    <property type="entry name" value="FLAGELLAR PROTEIN"/>
    <property type="match status" value="1"/>
</dbReference>
<dbReference type="OrthoDB" id="9804559at2"/>
<dbReference type="SUPFAM" id="SSF117143">
    <property type="entry name" value="Flagellar hook protein flgE"/>
    <property type="match status" value="1"/>
</dbReference>
<keyword evidence="6" id="KW-0966">Cell projection</keyword>
<dbReference type="InterPro" id="IPR010930">
    <property type="entry name" value="Flg_bb/hook_C_dom"/>
</dbReference>
<gene>
    <name evidence="6" type="ORF">E4100_06670</name>
</gene>
<dbReference type="InterPro" id="IPR053967">
    <property type="entry name" value="LlgE_F_G-like_D1"/>
</dbReference>
<keyword evidence="2" id="KW-0975">Bacterial flagellum</keyword>
<reference evidence="6 7" key="1">
    <citation type="submission" date="2019-03" db="EMBL/GenBank/DDBJ databases">
        <title>Draft genome sequence data and analysis of a Fermenting Bacterium, Soehngenia longevitae strain 1933PT, isolated from petroleum reservoir in Azerbaijan.</title>
        <authorList>
            <person name="Grouzdev D.S."/>
            <person name="Bidzhieva S.K."/>
            <person name="Sokolova D.S."/>
            <person name="Tourova T.P."/>
            <person name="Poltaraus A.B."/>
            <person name="Nazina T.N."/>
        </authorList>
    </citation>
    <scope>NUCLEOTIDE SEQUENCE [LARGE SCALE GENOMIC DNA]</scope>
    <source>
        <strain evidence="6 7">1933P</strain>
    </source>
</reference>
<keyword evidence="6" id="KW-0282">Flagellum</keyword>
<dbReference type="GO" id="GO:0071978">
    <property type="term" value="P:bacterial-type flagellum-dependent swarming motility"/>
    <property type="evidence" value="ECO:0007669"/>
    <property type="project" value="TreeGrafter"/>
</dbReference>
<organism evidence="6 7">
    <name type="scientific">Soehngenia longivitae</name>
    <dbReference type="NCBI Taxonomy" id="2562294"/>
    <lineage>
        <taxon>Bacteria</taxon>
        <taxon>Bacillati</taxon>
        <taxon>Bacillota</taxon>
        <taxon>Tissierellia</taxon>
        <taxon>Tissierellales</taxon>
        <taxon>Tissierellaceae</taxon>
        <taxon>Soehngenia</taxon>
    </lineage>
</organism>
<proteinExistence type="inferred from homology"/>
<dbReference type="EMBL" id="SRIB01000008">
    <property type="protein sequence ID" value="TFZ39942.1"/>
    <property type="molecule type" value="Genomic_DNA"/>
</dbReference>
<accession>A0A4Z0D5I1</accession>
<dbReference type="InterPro" id="IPR037925">
    <property type="entry name" value="FlgE/F/G-like"/>
</dbReference>
<dbReference type="NCBIfam" id="TIGR03506">
    <property type="entry name" value="FlgEFG_subfam"/>
    <property type="match status" value="1"/>
</dbReference>
<feature type="domain" description="Flagellar basal body rod protein N-terminal" evidence="3">
    <location>
        <begin position="5"/>
        <end position="35"/>
    </location>
</feature>
<sequence>MNISLHVGRSGLNANQRKMDSVSDDIANVNTVGYKSKQISFRELLNTENVSAGTSSLVSKLSYNQGALIESQSPYNLAIEGDGFFGISKNGQIMLTRSGGFILDANNTIVDSEGNNLIIDYTIQPNEWGNETITIDEEGYLYQNIDGENTSLGRVVLFYPDNLDALIPMDGGKFISNGEIFSSIDSDFNFGNIKQYFLEQSNVDLIKSLTDMIITQRAYSMSSKVVETADEIYNMSNNLKR</sequence>
<dbReference type="InterPro" id="IPR020013">
    <property type="entry name" value="Flagellar_FlgE/F/G"/>
</dbReference>
<dbReference type="AlphaFoldDB" id="A0A4Z0D5I1"/>
<keyword evidence="6" id="KW-0969">Cilium</keyword>
<comment type="similarity">
    <text evidence="1 2">Belongs to the flagella basal body rod proteins family.</text>
</comment>
<evidence type="ECO:0000313" key="7">
    <source>
        <dbReference type="Proteomes" id="UP000298381"/>
    </source>
</evidence>
<comment type="subcellular location">
    <subcellularLocation>
        <location evidence="2">Bacterial flagellum basal body</location>
    </subcellularLocation>
</comment>
<evidence type="ECO:0000313" key="6">
    <source>
        <dbReference type="EMBL" id="TFZ39942.1"/>
    </source>
</evidence>
<feature type="domain" description="Flagellar hook protein FlgE/F/G-like D1" evidence="5">
    <location>
        <begin position="78"/>
        <end position="141"/>
    </location>
</feature>
<dbReference type="Pfam" id="PF06429">
    <property type="entry name" value="Flg_bbr_C"/>
    <property type="match status" value="1"/>
</dbReference>